<dbReference type="PROSITE" id="PS00512">
    <property type="entry name" value="ALPHA_GALACTOSIDASE"/>
    <property type="match status" value="1"/>
</dbReference>
<dbReference type="RefSeq" id="WP_091285867.1">
    <property type="nucleotide sequence ID" value="NZ_FNON01000001.1"/>
</dbReference>
<dbReference type="EMBL" id="FNON01000001">
    <property type="protein sequence ID" value="SDW38062.1"/>
    <property type="molecule type" value="Genomic_DNA"/>
</dbReference>
<dbReference type="InterPro" id="IPR008979">
    <property type="entry name" value="Galactose-bd-like_sf"/>
</dbReference>
<dbReference type="InterPro" id="IPR013222">
    <property type="entry name" value="Glyco_hyd_98_carb-bd"/>
</dbReference>
<dbReference type="AlphaFoldDB" id="A0A1H2T2K0"/>
<keyword evidence="12" id="KW-1185">Reference proteome</keyword>
<dbReference type="EC" id="3.2.1.22" evidence="3 8"/>
<dbReference type="CDD" id="cd14792">
    <property type="entry name" value="GH27"/>
    <property type="match status" value="1"/>
</dbReference>
<feature type="signal peptide" evidence="9">
    <location>
        <begin position="1"/>
        <end position="19"/>
    </location>
</feature>
<evidence type="ECO:0000256" key="9">
    <source>
        <dbReference type="SAM" id="SignalP"/>
    </source>
</evidence>
<dbReference type="InterPro" id="IPR013785">
    <property type="entry name" value="Aldolase_TIM"/>
</dbReference>
<accession>A0A1H2T2K0</accession>
<dbReference type="Gene3D" id="2.60.120.1060">
    <property type="entry name" value="NPCBM/NEW2 domain"/>
    <property type="match status" value="1"/>
</dbReference>
<dbReference type="PANTHER" id="PTHR11452">
    <property type="entry name" value="ALPHA-GALACTOSIDASE/ALPHA-N-ACETYLGALACTOSAMINIDASE"/>
    <property type="match status" value="1"/>
</dbReference>
<dbReference type="PANTHER" id="PTHR11452:SF75">
    <property type="entry name" value="ALPHA-GALACTOSIDASE MEL1"/>
    <property type="match status" value="1"/>
</dbReference>
<dbReference type="FunFam" id="2.60.40.1180:FF:000008">
    <property type="entry name" value="Alpha-galactosidase"/>
    <property type="match status" value="1"/>
</dbReference>
<comment type="catalytic activity">
    <reaction evidence="1 8">
        <text>Hydrolysis of terminal, non-reducing alpha-D-galactose residues in alpha-D-galactosides, including galactose oligosaccharides, galactomannans and galactolipids.</text>
        <dbReference type="EC" id="3.2.1.22"/>
    </reaction>
</comment>
<evidence type="ECO:0000256" key="5">
    <source>
        <dbReference type="ARBA" id="ARBA00022801"/>
    </source>
</evidence>
<dbReference type="SUPFAM" id="SSF49785">
    <property type="entry name" value="Galactose-binding domain-like"/>
    <property type="match status" value="1"/>
</dbReference>
<evidence type="ECO:0000313" key="11">
    <source>
        <dbReference type="EMBL" id="SDW38062.1"/>
    </source>
</evidence>
<dbReference type="InterPro" id="IPR002241">
    <property type="entry name" value="Glyco_hydro_27"/>
</dbReference>
<proteinExistence type="inferred from homology"/>
<evidence type="ECO:0000256" key="1">
    <source>
        <dbReference type="ARBA" id="ARBA00001255"/>
    </source>
</evidence>
<gene>
    <name evidence="11" type="ORF">SAMN05421504_101437</name>
</gene>
<dbReference type="SUPFAM" id="SSF51011">
    <property type="entry name" value="Glycosyl hydrolase domain"/>
    <property type="match status" value="1"/>
</dbReference>
<dbReference type="STRING" id="589385.SAMN05421504_101437"/>
<dbReference type="InterPro" id="IPR038637">
    <property type="entry name" value="NPCBM_sf"/>
</dbReference>
<keyword evidence="7 8" id="KW-0326">Glycosidase</keyword>
<evidence type="ECO:0000256" key="7">
    <source>
        <dbReference type="ARBA" id="ARBA00023295"/>
    </source>
</evidence>
<comment type="similarity">
    <text evidence="2 8">Belongs to the glycosyl hydrolase 27 family.</text>
</comment>
<dbReference type="InterPro" id="IPR013780">
    <property type="entry name" value="Glyco_hydro_b"/>
</dbReference>
<evidence type="ECO:0000256" key="6">
    <source>
        <dbReference type="ARBA" id="ARBA00023157"/>
    </source>
</evidence>
<dbReference type="InterPro" id="IPR017853">
    <property type="entry name" value="GH"/>
</dbReference>
<dbReference type="Pfam" id="PF16499">
    <property type="entry name" value="Melibiase_2"/>
    <property type="match status" value="1"/>
</dbReference>
<feature type="domain" description="Glycosyl hydrolase family 98 putative carbohydrate-binding module" evidence="10">
    <location>
        <begin position="498"/>
        <end position="642"/>
    </location>
</feature>
<keyword evidence="6 8" id="KW-1015">Disulfide bond</keyword>
<keyword evidence="4 9" id="KW-0732">Signal</keyword>
<dbReference type="PRINTS" id="PR00740">
    <property type="entry name" value="GLHYDRLASE27"/>
</dbReference>
<dbReference type="Gene3D" id="3.20.20.70">
    <property type="entry name" value="Aldolase class I"/>
    <property type="match status" value="1"/>
</dbReference>
<dbReference type="GO" id="GO:0016052">
    <property type="term" value="P:carbohydrate catabolic process"/>
    <property type="evidence" value="ECO:0007669"/>
    <property type="project" value="UniProtKB-ARBA"/>
</dbReference>
<dbReference type="InterPro" id="IPR041233">
    <property type="entry name" value="Melibiase_C"/>
</dbReference>
<reference evidence="11 12" key="1">
    <citation type="submission" date="2016-10" db="EMBL/GenBank/DDBJ databases">
        <authorList>
            <person name="de Groot N.N."/>
        </authorList>
    </citation>
    <scope>NUCLEOTIDE SEQUENCE [LARGE SCALE GENOMIC DNA]</scope>
    <source>
        <strain evidence="11 12">CPCC 202699</strain>
    </source>
</reference>
<evidence type="ECO:0000256" key="2">
    <source>
        <dbReference type="ARBA" id="ARBA00009743"/>
    </source>
</evidence>
<dbReference type="SMART" id="SM00776">
    <property type="entry name" value="NPCBM"/>
    <property type="match status" value="1"/>
</dbReference>
<dbReference type="Pfam" id="PF17801">
    <property type="entry name" value="Melibiase_C"/>
    <property type="match status" value="1"/>
</dbReference>
<dbReference type="OrthoDB" id="9807519at2"/>
<dbReference type="InterPro" id="IPR000111">
    <property type="entry name" value="Glyco_hydro_27/36_CS"/>
</dbReference>
<evidence type="ECO:0000256" key="8">
    <source>
        <dbReference type="RuleBase" id="RU361168"/>
    </source>
</evidence>
<dbReference type="Proteomes" id="UP000199515">
    <property type="component" value="Unassembled WGS sequence"/>
</dbReference>
<dbReference type="GO" id="GO:0004557">
    <property type="term" value="F:alpha-galactosidase activity"/>
    <property type="evidence" value="ECO:0007669"/>
    <property type="project" value="UniProtKB-EC"/>
</dbReference>
<evidence type="ECO:0000313" key="12">
    <source>
        <dbReference type="Proteomes" id="UP000199515"/>
    </source>
</evidence>
<dbReference type="Pfam" id="PF10633">
    <property type="entry name" value="NPCBM_assoc"/>
    <property type="match status" value="1"/>
</dbReference>
<dbReference type="InterPro" id="IPR018905">
    <property type="entry name" value="A-galactase_NEW3"/>
</dbReference>
<name>A0A1H2T2K0_9PSEU</name>
<dbReference type="FunFam" id="3.20.20.70:FF:000202">
    <property type="entry name" value="Alpha-galactosidase"/>
    <property type="match status" value="1"/>
</dbReference>
<dbReference type="SUPFAM" id="SSF51445">
    <property type="entry name" value="(Trans)glycosidases"/>
    <property type="match status" value="1"/>
</dbReference>
<feature type="chain" id="PRO_5039628997" description="Alpha-galactosidase" evidence="9">
    <location>
        <begin position="20"/>
        <end position="642"/>
    </location>
</feature>
<evidence type="ECO:0000259" key="10">
    <source>
        <dbReference type="SMART" id="SM00776"/>
    </source>
</evidence>
<dbReference type="Pfam" id="PF08305">
    <property type="entry name" value="NPCBM"/>
    <property type="match status" value="1"/>
</dbReference>
<dbReference type="Gene3D" id="2.60.40.1180">
    <property type="entry name" value="Golgi alpha-mannosidase II"/>
    <property type="match status" value="1"/>
</dbReference>
<organism evidence="11 12">
    <name type="scientific">Amycolatopsis xylanica</name>
    <dbReference type="NCBI Taxonomy" id="589385"/>
    <lineage>
        <taxon>Bacteria</taxon>
        <taxon>Bacillati</taxon>
        <taxon>Actinomycetota</taxon>
        <taxon>Actinomycetes</taxon>
        <taxon>Pseudonocardiales</taxon>
        <taxon>Pseudonocardiaceae</taxon>
        <taxon>Amycolatopsis</taxon>
    </lineage>
</organism>
<protein>
    <recommendedName>
        <fullName evidence="3 8">Alpha-galactosidase</fullName>
        <ecNumber evidence="3 8">3.2.1.22</ecNumber>
    </recommendedName>
    <alternativeName>
        <fullName evidence="8">Melibiase</fullName>
    </alternativeName>
</protein>
<keyword evidence="5 8" id="KW-0378">Hydrolase</keyword>
<evidence type="ECO:0000256" key="3">
    <source>
        <dbReference type="ARBA" id="ARBA00012755"/>
    </source>
</evidence>
<evidence type="ECO:0000256" key="4">
    <source>
        <dbReference type="ARBA" id="ARBA00022729"/>
    </source>
</evidence>
<sequence length="642" mass="68450">MRRLLAFLVAMSAFTIVPAAEASGQLASPPMGWNSWNAFHCDINEQKIRTAADVLVSSGMRDAGYEYVNIDDCWAEPQRNVMGDLEANRKTFPSGMKALADYVHAKGLKLGIYTSAGTRTCADTMPGGLDHEAVDARTFAAWGVDYLKYDNCNTQGRPASERYQAMGDALKATGRDIVYALCEWGENKPWLWGRTVGAQLWRTTLDIADSWDSMTDILDKQIGLEAYSGPGGWNDPDMLEVGNGGMTDTEYRAHFALWSILNAPLIAGNDLGAMTPETRKILLNRDLIAVNQDWGGKQGHKIRDDGDTEVWAKPMSDGSAAVLLLNRASATRTVSAEASALGLRARDYRVRDLWTGAETSSAGVVRASVPGHGASVFRVWPSRGVLAPHTTLSLDAPELSGKGEPLKTTVTLFNDGTTPVAAVRVRFAVPAGWTTDGSTEASVPVVLPGKSWQRTFTVKPSAQVAATVSPSVSAEYWSVGGRGTLTTTTATTLATAPPAGTTSLSTVDWVSASNGWGPVERNMSNGEQAQGDGHRMRIGTAGYDDGLGVHASSHVRFYLGGKCRTLTSLVGVDLEANGGSVKFEVIGDGKSLAASDVVRFREEARPLQADVTGVRALDLVVTDGGDGSTSDHGDWANLKVAC</sequence>